<proteinExistence type="predicted"/>
<evidence type="ECO:0000256" key="1">
    <source>
        <dbReference type="ARBA" id="ARBA00022574"/>
    </source>
</evidence>
<evidence type="ECO:0000259" key="5">
    <source>
        <dbReference type="Pfam" id="PF12234"/>
    </source>
</evidence>
<dbReference type="InterPro" id="IPR001680">
    <property type="entry name" value="WD40_rpt"/>
</dbReference>
<dbReference type="GO" id="GO:0007035">
    <property type="term" value="P:vacuolar acidification"/>
    <property type="evidence" value="ECO:0007669"/>
    <property type="project" value="TreeGrafter"/>
</dbReference>
<feature type="repeat" description="WD" evidence="3">
    <location>
        <begin position="2249"/>
        <end position="2285"/>
    </location>
</feature>
<feature type="repeat" description="WD" evidence="3">
    <location>
        <begin position="2056"/>
        <end position="2097"/>
    </location>
</feature>
<feature type="region of interest" description="Disordered" evidence="4">
    <location>
        <begin position="956"/>
        <end position="988"/>
    </location>
</feature>
<protein>
    <submittedName>
        <fullName evidence="6">DmX-like protein 1</fullName>
    </submittedName>
</protein>
<sequence length="2351" mass="255422">MPLTQRPPPYPPSLATAAHDEHADLIRFATALRPPPHALHTQQRHPPAVSSHSGVLDVLLFKGVLLVAYAAADEVVIARGTDLNALRRLRPPAHLTEPHSFVTAVAFRQHDAAVAVAFGNCIVVFEGWSSAARELRFVYDYRRPETVIPSEQLCTSDPIVSLSWNSAGDTLCAVADSILLWKLDFAYLPTRYTRYLTIPSDQIPALPLALGSMSPDATYVAVSCLYARVSYIFAISTSLPNPPCAEVVHGRSGISNLDWKKRGGGNQALMTTDRDGTIRLWVRASSRTKPYTETPAVAIGPDSWIEEIARSPHVERTPRAGAAFLCWGGGGGIADDEGDAMATNAALPFLVEGTAPKPSRCYHWIVRVAGGDARAWRVRGLDDRPRAEFARLEPANGDPFHGLDPDIDINHRPPDFPLHDVTVAAVKAVAPIPLTTSSKQKIGLVKSYAISNGERRLRSPEPPEPPNLIAIFVLAVRQGIPFLARYDICPTSDMPAVCRARVGVGHTSPVVDLVTTEHASSSMLGSSGWLASRGRSGDVLVWRTNASLGALESLTPTAALPGPHTAVAFSPVSFTSRNVCEMGIFTCDAALGSLRLFHFINYVNKTGFCSARDVQYAKQVAVCHSRARGGIERVTQLMSIPLTLGNSNDGISATCAVLGVRENGRLCVWRAARYHRKEFRLEPYVVRVSGGRHETVTCICTGELTSTGRHILVTGGADGSLFIYVAGESQLATLLDFSEEESDDEEAEEGVVWLRELAHLSPENGQGPVKEIEMLCGGLRIMSLHSSGAANVWTRDSVEGVTWHLELTTPSGVGKDKEDVGSTASIGFDYDTNFSMVVLREDGSFQRHRRALGSPWECLHKNEVPTDRLACQQHCLKHIGKSVYAVSSGRGLCVLGVSKFDAYSTNFKSNAAGYSPAKSLIAQLLTGGRAWQFIASLEELHKFLRAALRRNASESSYGAGRGLSAPPPPLSILTSDRDDAPAEQNSSITDGVNSFKQHSFQIQSSQNLFAKLMEKSEAHFAIEFGTDDATNDDLKDEDETGAARDLSKLAARLRVVSLAGLSRSEQGVLSVIAKAITLIRPILNSLDVLGARFAMLASCYRELSKTATIPLSIVANAVHSSSSDALMDYFLPPTKPGQSLSRESTRMWETAKALGAGWWVSSGSDCKRLAERIARADFTASRNPDDAALWYVALGRTRALSALYRAQQNTRLSQFLLRDFRKEENRLAARKNAFVLVSKHRLALAIAFFILGDDITGALKLARTRAKDEQLALFLSRILRNGEYVQKTLQEITSQAEKHGDDHQKSLALWFAGQYESALTVASQARYPSTRVSKSSDVDRALAGSLPAVAHALAHVLALCTRPPIRGTSRSKSILRECRRKAVRSLLGDGSVVAALMVSYDILRGDGEVPGQSMGKVFSKRNIETTHGMMLLAAAEALQERAVSYAGAVRSGATEAALQEMLETDVTDLKVSPLGLEGTVKAVECAVFELVKEDEVDCAISTTYATLEVLEEDLDEVRELKYRIEAARRNCLRVAVSRALFHVQGSLSLLHHPELSGQKLSELLGKYKAALNQIERCDSARSDLMHELVMEFRGSVLSLKFALAFLRGDWPTIWYTLRACEVSWQPKLLSPPDDGYERDDDDMNSMTSGCSSLAPDTVSIEALRHVASNPAILSISPSLGHIRRFRRTPSISMVGDATGFTAAITDDSFGAPMLSVSADDPFAVIRIHPALSSTLAAASAAYLSAHLAAHAADYAKRSSEAIKSPHRSTPSLLKSDREGGYDQSFRLIQASETLEQLAEDAMCQWVPLRGFGVEAIASTSTHLDEAAGAFVDLWTALGCLPEYAPTLSEAATVAAAEMAAAASKAVVEAAEQKEGKRRLRRKRERHGEVVTSAMKEGLKLFDTTSADSLFGAYPVRFSSSAQGPWSGKGRHASLYREERALFRTLCVSATDPPAIIVATPKGIQEIVPSSYTTMPAGFRSHYKSRRTVKEDEKDARLEALQNDRDRDSESAPDEDDSFLSAFDGFGEGPYVPLDMSGQADYSRSQRSVKGKGKKAIWRHQVEATTLASHPLRRRFASGGTDGVVRLWDFADPISLASFREDRFGRVADVCFSAYGNTLLAVYSSGHVTIWDESDIYSSRPRLGSRTSRAKVIRAFDNRVASGGTFLDERHTIAVVGDATAPPSVGHSLRIFDTREPHSSFHASWSAAVNHQHEARCLALLEDRMRVVTGGLDGSLSVVDIRTKACVAELPAHESEVTCLALEMPRGRALVSGSSNGEIKLWDSRTLLQLDVIQDAHKPTRHYWSGDGFGGLVGFYGTQGLALTDRSLISCGGDGVVKIWGPGWSDFDLSVL</sequence>
<organism evidence="6 7">
    <name type="scientific">Gracilariopsis chorda</name>
    <dbReference type="NCBI Taxonomy" id="448386"/>
    <lineage>
        <taxon>Eukaryota</taxon>
        <taxon>Rhodophyta</taxon>
        <taxon>Florideophyceae</taxon>
        <taxon>Rhodymeniophycidae</taxon>
        <taxon>Gracilariales</taxon>
        <taxon>Gracilariaceae</taxon>
        <taxon>Gracilariopsis</taxon>
    </lineage>
</organism>
<gene>
    <name evidence="6" type="ORF">BWQ96_05672</name>
</gene>
<dbReference type="Pfam" id="PF00400">
    <property type="entry name" value="WD40"/>
    <property type="match status" value="2"/>
</dbReference>
<accession>A0A2V3IR42</accession>
<dbReference type="InterPro" id="IPR015943">
    <property type="entry name" value="WD40/YVTN_repeat-like_dom_sf"/>
</dbReference>
<dbReference type="SMART" id="SM00320">
    <property type="entry name" value="WD40"/>
    <property type="match status" value="10"/>
</dbReference>
<evidence type="ECO:0000256" key="4">
    <source>
        <dbReference type="SAM" id="MobiDB-lite"/>
    </source>
</evidence>
<dbReference type="Gene3D" id="2.130.10.10">
    <property type="entry name" value="YVTN repeat-like/Quinoprotein amine dehydrogenase"/>
    <property type="match status" value="4"/>
</dbReference>
<dbReference type="GO" id="GO:0043291">
    <property type="term" value="C:RAVE complex"/>
    <property type="evidence" value="ECO:0007669"/>
    <property type="project" value="TreeGrafter"/>
</dbReference>
<feature type="region of interest" description="Disordered" evidence="4">
    <location>
        <begin position="1759"/>
        <end position="1778"/>
    </location>
</feature>
<dbReference type="InterPro" id="IPR036322">
    <property type="entry name" value="WD40_repeat_dom_sf"/>
</dbReference>
<evidence type="ECO:0000256" key="2">
    <source>
        <dbReference type="ARBA" id="ARBA00022737"/>
    </source>
</evidence>
<dbReference type="PANTHER" id="PTHR13950:SF9">
    <property type="entry name" value="RABCONNECTIN-3A"/>
    <property type="match status" value="1"/>
</dbReference>
<dbReference type="Proteomes" id="UP000247409">
    <property type="component" value="Unassembled WGS sequence"/>
</dbReference>
<name>A0A2V3IR42_9FLOR</name>
<keyword evidence="1 3" id="KW-0853">WD repeat</keyword>
<evidence type="ECO:0000313" key="6">
    <source>
        <dbReference type="EMBL" id="PXF44595.1"/>
    </source>
</evidence>
<dbReference type="PROSITE" id="PS50082">
    <property type="entry name" value="WD_REPEATS_2"/>
    <property type="match status" value="2"/>
</dbReference>
<keyword evidence="7" id="KW-1185">Reference proteome</keyword>
<reference evidence="6 7" key="1">
    <citation type="journal article" date="2018" name="Mol. Biol. Evol.">
        <title>Analysis of the draft genome of the red seaweed Gracilariopsis chorda provides insights into genome size evolution in Rhodophyta.</title>
        <authorList>
            <person name="Lee J."/>
            <person name="Yang E.C."/>
            <person name="Graf L."/>
            <person name="Yang J.H."/>
            <person name="Qiu H."/>
            <person name="Zel Zion U."/>
            <person name="Chan C.X."/>
            <person name="Stephens T.G."/>
            <person name="Weber A.P.M."/>
            <person name="Boo G.H."/>
            <person name="Boo S.M."/>
            <person name="Kim K.M."/>
            <person name="Shin Y."/>
            <person name="Jung M."/>
            <person name="Lee S.J."/>
            <person name="Yim H.S."/>
            <person name="Lee J.H."/>
            <person name="Bhattacharya D."/>
            <person name="Yoon H.S."/>
        </authorList>
    </citation>
    <scope>NUCLEOTIDE SEQUENCE [LARGE SCALE GENOMIC DNA]</scope>
    <source>
        <strain evidence="6 7">SKKU-2015</strain>
        <tissue evidence="6">Whole body</tissue>
    </source>
</reference>
<comment type="caution">
    <text evidence="6">The sequence shown here is derived from an EMBL/GenBank/DDBJ whole genome shotgun (WGS) entry which is preliminary data.</text>
</comment>
<dbReference type="OrthoDB" id="4612at2759"/>
<dbReference type="SUPFAM" id="SSF50978">
    <property type="entry name" value="WD40 repeat-like"/>
    <property type="match status" value="2"/>
</dbReference>
<dbReference type="PROSITE" id="PS00678">
    <property type="entry name" value="WD_REPEATS_1"/>
    <property type="match status" value="1"/>
</dbReference>
<dbReference type="SUPFAM" id="SSF50969">
    <property type="entry name" value="YVTN repeat-like/Quinoprotein amine dehydrogenase"/>
    <property type="match status" value="1"/>
</dbReference>
<dbReference type="InterPro" id="IPR019775">
    <property type="entry name" value="WD40_repeat_CS"/>
</dbReference>
<keyword evidence="2" id="KW-0677">Repeat</keyword>
<dbReference type="EMBL" id="NBIV01000087">
    <property type="protein sequence ID" value="PXF44595.1"/>
    <property type="molecule type" value="Genomic_DNA"/>
</dbReference>
<dbReference type="InterPro" id="IPR022033">
    <property type="entry name" value="Rav1p_C"/>
</dbReference>
<dbReference type="Pfam" id="PF12234">
    <property type="entry name" value="Rav1p_C"/>
    <property type="match status" value="1"/>
</dbReference>
<dbReference type="PROSITE" id="PS50294">
    <property type="entry name" value="WD_REPEATS_REGION"/>
    <property type="match status" value="2"/>
</dbReference>
<evidence type="ECO:0000256" key="3">
    <source>
        <dbReference type="PROSITE-ProRule" id="PRU00221"/>
    </source>
</evidence>
<feature type="domain" description="RAVE complex protein Rav1 C-terminal" evidence="5">
    <location>
        <begin position="1015"/>
        <end position="1320"/>
    </location>
</feature>
<dbReference type="PANTHER" id="PTHR13950">
    <property type="entry name" value="RABCONNECTIN-RELATED"/>
    <property type="match status" value="1"/>
</dbReference>
<dbReference type="STRING" id="448386.A0A2V3IR42"/>
<evidence type="ECO:0000313" key="7">
    <source>
        <dbReference type="Proteomes" id="UP000247409"/>
    </source>
</evidence>
<dbReference type="InterPro" id="IPR052208">
    <property type="entry name" value="DmX-like/RAVE_component"/>
</dbReference>
<dbReference type="InterPro" id="IPR011044">
    <property type="entry name" value="Quino_amine_DH_bsu"/>
</dbReference>